<dbReference type="NCBIfam" id="TIGR00756">
    <property type="entry name" value="PPR"/>
    <property type="match status" value="5"/>
</dbReference>
<dbReference type="Proteomes" id="UP000054107">
    <property type="component" value="Unassembled WGS sequence"/>
</dbReference>
<evidence type="ECO:0000259" key="3">
    <source>
        <dbReference type="Pfam" id="PF17177"/>
    </source>
</evidence>
<feature type="repeat" description="PPR" evidence="2">
    <location>
        <begin position="355"/>
        <end position="391"/>
    </location>
</feature>
<dbReference type="InterPro" id="IPR033443">
    <property type="entry name" value="PROP1-like_PPR_dom"/>
</dbReference>
<dbReference type="Pfam" id="PF13812">
    <property type="entry name" value="PPR_3"/>
    <property type="match status" value="1"/>
</dbReference>
<reference evidence="4 5" key="1">
    <citation type="submission" date="2014-09" db="EMBL/GenBank/DDBJ databases">
        <authorList>
            <person name="Ellenberger Sabrina"/>
        </authorList>
    </citation>
    <scope>NUCLEOTIDE SEQUENCE [LARGE SCALE GENOMIC DNA]</scope>
    <source>
        <strain evidence="4 5">CBS 412.66</strain>
    </source>
</reference>
<dbReference type="STRING" id="35722.A0A0B7NF39"/>
<keyword evidence="5" id="KW-1185">Reference proteome</keyword>
<dbReference type="OrthoDB" id="407658at2759"/>
<dbReference type="PANTHER" id="PTHR47942">
    <property type="entry name" value="TETRATRICOPEPTIDE REPEAT (TPR)-LIKE SUPERFAMILY PROTEIN-RELATED"/>
    <property type="match status" value="1"/>
</dbReference>
<feature type="domain" description="PROP1-like PPR" evidence="3">
    <location>
        <begin position="328"/>
        <end position="469"/>
    </location>
</feature>
<proteinExistence type="predicted"/>
<dbReference type="Pfam" id="PF17177">
    <property type="entry name" value="PPR_long"/>
    <property type="match status" value="1"/>
</dbReference>
<evidence type="ECO:0000313" key="5">
    <source>
        <dbReference type="Proteomes" id="UP000054107"/>
    </source>
</evidence>
<protein>
    <recommendedName>
        <fullName evidence="3">PROP1-like PPR domain-containing protein</fullName>
    </recommendedName>
</protein>
<dbReference type="AlphaFoldDB" id="A0A0B7NF39"/>
<organism evidence="4 5">
    <name type="scientific">Parasitella parasitica</name>
    <dbReference type="NCBI Taxonomy" id="35722"/>
    <lineage>
        <taxon>Eukaryota</taxon>
        <taxon>Fungi</taxon>
        <taxon>Fungi incertae sedis</taxon>
        <taxon>Mucoromycota</taxon>
        <taxon>Mucoromycotina</taxon>
        <taxon>Mucoromycetes</taxon>
        <taxon>Mucorales</taxon>
        <taxon>Mucorineae</taxon>
        <taxon>Mucoraceae</taxon>
        <taxon>Parasitella</taxon>
    </lineage>
</organism>
<keyword evidence="1" id="KW-0677">Repeat</keyword>
<dbReference type="PROSITE" id="PS51375">
    <property type="entry name" value="PPR"/>
    <property type="match status" value="6"/>
</dbReference>
<sequence>MLRKIAPFWPTVARSTHQMKHGKVTARFHPSFNKMRCYTAETTTHSSTTAASPLYWERYRELVESNSSIEIPAKQLEALAKSIVVKKTLRPSEAVSRIQDILKYMSTRQANPEVKENFGICCNYLIRAYVQLGDMKTAKIVFDRMAAQGDVSDLSIMEVLSGLRSLGTRSETYEFQRSLAEKGLWPDSSIVYTSIIYALSEFGDLSGCRYFFAEMKTKGLALDAHIYRAMMSAYKNANQPQQVLKCFKEMEENGFEPTSKDYGLLFSSLAKDKKHSEMLKDICEVMKSKGMEMQVFFYLSMGWDPLKALQEIKNVNSQVRVRDCNSCLAQYVKNNQFNEALEVMKWMNEHQIRMDRFSYTIMIAALAKDPGTPSKIVFDLYEDMKMHNIAPDAVSFTSLINNCCKDQDLDKALSMLSEMQAYEVKPNIITFNSILSVLSSMAGTPALNVERASLIWTQMTDLGIQPDTRTCNVYLSLVSRLIKPVSAQHFEPEERHSQTSLWEELEDSNRCVPDTVKELLKMYRAMRQHKLDTLQPDFLTYSIVINALSAAGEIRSAMQVYDDAKISRVILPLPAYNEMMAALQRCGRVSESMAIWHDMKLRGVLPDNTTYSIVLENCEQLGLVDSIENIRKQRKLDFDRLQDIEEKREKRKLERSRSSRA</sequence>
<feature type="repeat" description="PPR" evidence="2">
    <location>
        <begin position="188"/>
        <end position="222"/>
    </location>
</feature>
<dbReference type="Pfam" id="PF13041">
    <property type="entry name" value="PPR_2"/>
    <property type="match status" value="1"/>
</dbReference>
<dbReference type="InterPro" id="IPR051222">
    <property type="entry name" value="PPR/CCM1_RNA-binding"/>
</dbReference>
<feature type="repeat" description="PPR" evidence="2">
    <location>
        <begin position="223"/>
        <end position="257"/>
    </location>
</feature>
<feature type="repeat" description="PPR" evidence="2">
    <location>
        <begin position="392"/>
        <end position="426"/>
    </location>
</feature>
<evidence type="ECO:0000256" key="1">
    <source>
        <dbReference type="ARBA" id="ARBA00022737"/>
    </source>
</evidence>
<dbReference type="Gene3D" id="1.25.40.10">
    <property type="entry name" value="Tetratricopeptide repeat domain"/>
    <property type="match status" value="3"/>
</dbReference>
<dbReference type="InterPro" id="IPR011990">
    <property type="entry name" value="TPR-like_helical_dom_sf"/>
</dbReference>
<dbReference type="PANTHER" id="PTHR47942:SF63">
    <property type="entry name" value="PENTATRICOPEPTIDE REPEAT-CONTAINING PROTEIN"/>
    <property type="match status" value="1"/>
</dbReference>
<evidence type="ECO:0000313" key="4">
    <source>
        <dbReference type="EMBL" id="CEP16011.1"/>
    </source>
</evidence>
<feature type="repeat" description="PPR" evidence="2">
    <location>
        <begin position="572"/>
        <end position="606"/>
    </location>
</feature>
<feature type="repeat" description="PPR" evidence="2">
    <location>
        <begin position="537"/>
        <end position="571"/>
    </location>
</feature>
<name>A0A0B7NF39_9FUNG</name>
<dbReference type="Pfam" id="PF01535">
    <property type="entry name" value="PPR"/>
    <property type="match status" value="2"/>
</dbReference>
<gene>
    <name evidence="4" type="primary">PARPA_10265.1 scaffold 40051</name>
</gene>
<dbReference type="EMBL" id="LN732826">
    <property type="protein sequence ID" value="CEP16011.1"/>
    <property type="molecule type" value="Genomic_DNA"/>
</dbReference>
<accession>A0A0B7NF39</accession>
<evidence type="ECO:0000256" key="2">
    <source>
        <dbReference type="PROSITE-ProRule" id="PRU00708"/>
    </source>
</evidence>
<dbReference type="InterPro" id="IPR002885">
    <property type="entry name" value="PPR_rpt"/>
</dbReference>